<reference evidence="2" key="1">
    <citation type="journal article" date="2020" name="Nature">
        <title>Giant virus diversity and host interactions through global metagenomics.</title>
        <authorList>
            <person name="Schulz F."/>
            <person name="Roux S."/>
            <person name="Paez-Espino D."/>
            <person name="Jungbluth S."/>
            <person name="Walsh D.A."/>
            <person name="Denef V.J."/>
            <person name="McMahon K.D."/>
            <person name="Konstantinidis K.T."/>
            <person name="Eloe-Fadrosh E.A."/>
            <person name="Kyrpides N.C."/>
            <person name="Woyke T."/>
        </authorList>
    </citation>
    <scope>NUCLEOTIDE SEQUENCE</scope>
    <source>
        <strain evidence="2">GVMAG-S-1101178-127</strain>
    </source>
</reference>
<dbReference type="EMBL" id="MN740814">
    <property type="protein sequence ID" value="QHU13147.1"/>
    <property type="molecule type" value="Genomic_DNA"/>
</dbReference>
<dbReference type="AlphaFoldDB" id="A0A6C0K8Z0"/>
<evidence type="ECO:0000313" key="2">
    <source>
        <dbReference type="EMBL" id="QHU13147.1"/>
    </source>
</evidence>
<proteinExistence type="predicted"/>
<organism evidence="2">
    <name type="scientific">viral metagenome</name>
    <dbReference type="NCBI Taxonomy" id="1070528"/>
    <lineage>
        <taxon>unclassified sequences</taxon>
        <taxon>metagenomes</taxon>
        <taxon>organismal metagenomes</taxon>
    </lineage>
</organism>
<feature type="compositionally biased region" description="Basic and acidic residues" evidence="1">
    <location>
        <begin position="25"/>
        <end position="35"/>
    </location>
</feature>
<accession>A0A6C0K8Z0</accession>
<evidence type="ECO:0000256" key="1">
    <source>
        <dbReference type="SAM" id="MobiDB-lite"/>
    </source>
</evidence>
<protein>
    <submittedName>
        <fullName evidence="2">Uncharacterized protein</fullName>
    </submittedName>
</protein>
<feature type="region of interest" description="Disordered" evidence="1">
    <location>
        <begin position="25"/>
        <end position="47"/>
    </location>
</feature>
<sequence>MIEVALFTGVGLLGYILATKYNDESKNKPQGREGFEDAVSPPKSAITQNDSVSYSQEKGHNNMVPFFGAKVTQNMRTGATNSILDTFAGTGNEYFQKREVSSFYDVVPGQGLVFGNANESDFMQSRMVAGTNMKNVFPIEQTRVAPGVNDGYNNLGSGGYQQFTAAQEFAKPRTTDELRTANKPKLTYDSPVIPGSHFITQPGLQAPVLKNRPDTFQVLTDKDTGELMYLNTTTGAQVAPASFPEQMFKEQQRESTNIEYYGTGGASFTFANYIREFTEPFEQFMKLTVGEWAGPGGGQGAASEGSYLVDQYLVAYTNPGREASAMTNYTAPGYTAINGGEAQVGAVKVNKDEDMLINTRQHVDPANVVSHSSSTAQQGVYRYNEPLPQDQEIKNMDPSILDAFRSNPYTQSLTSVA</sequence>
<name>A0A6C0K8Z0_9ZZZZ</name>